<dbReference type="SUPFAM" id="SSF56281">
    <property type="entry name" value="Metallo-hydrolase/oxidoreductase"/>
    <property type="match status" value="1"/>
</dbReference>
<dbReference type="PANTHER" id="PTHR42967:SF1">
    <property type="entry name" value="MBL FOLD METALLO-HYDROLASE"/>
    <property type="match status" value="1"/>
</dbReference>
<evidence type="ECO:0000313" key="2">
    <source>
        <dbReference type="Proteomes" id="UP001600894"/>
    </source>
</evidence>
<dbReference type="PANTHER" id="PTHR42967">
    <property type="entry name" value="METAL DEPENDENT HYDROLASE"/>
    <property type="match status" value="1"/>
</dbReference>
<gene>
    <name evidence="1" type="ORF">F130042H8_04290</name>
</gene>
<organism evidence="1 2">
    <name type="scientific">Enterocloster alcoholdehydrogenati</name>
    <dbReference type="NCBI Taxonomy" id="2547410"/>
    <lineage>
        <taxon>Bacteria</taxon>
        <taxon>Bacillati</taxon>
        <taxon>Bacillota</taxon>
        <taxon>Clostridia</taxon>
        <taxon>Lachnospirales</taxon>
        <taxon>Lachnospiraceae</taxon>
        <taxon>Enterocloster</taxon>
    </lineage>
</organism>
<dbReference type="Gene3D" id="3.60.15.10">
    <property type="entry name" value="Ribonuclease Z/Hydroxyacylglutathione hydrolase-like"/>
    <property type="match status" value="1"/>
</dbReference>
<evidence type="ECO:0000313" key="1">
    <source>
        <dbReference type="EMBL" id="GAA6267369.1"/>
    </source>
</evidence>
<protein>
    <submittedName>
        <fullName evidence="1">MBL fold metallo-hydrolase</fullName>
    </submittedName>
</protein>
<proteinExistence type="predicted"/>
<comment type="caution">
    <text evidence="1">The sequence shown here is derived from an EMBL/GenBank/DDBJ whole genome shotgun (WGS) entry which is preliminary data.</text>
</comment>
<keyword evidence="2" id="KW-1185">Reference proteome</keyword>
<sequence length="236" mass="27483">MKITYIHHSSFLVEMEQAALLFDYFEGKVPEIEADKPLIVFASHRHSDHFSAEIFRLAEKHPKIWYVLSDDIWKQRVPKPWLERTCFVGPKTELSLMENVGLPVVIRTLTSTDEGVAFLIEAEGKRIFHAGDLNNWVWEGEPEEENRRMSQRFHREMNSISGVHIDVAFMLLDPRQENDFYLGMDDFMRMVGADTVFPMHFWGDFAVTERFKQLPCAAGYKDKIIPIHSCGESFEI</sequence>
<accession>A0ABQ0ATL6</accession>
<dbReference type="InterPro" id="IPR036866">
    <property type="entry name" value="RibonucZ/Hydroxyglut_hydro"/>
</dbReference>
<dbReference type="Proteomes" id="UP001600894">
    <property type="component" value="Unassembled WGS sequence"/>
</dbReference>
<dbReference type="EMBL" id="BAABXL010000001">
    <property type="protein sequence ID" value="GAA6267369.1"/>
    <property type="molecule type" value="Genomic_DNA"/>
</dbReference>
<dbReference type="RefSeq" id="WP_178302061.1">
    <property type="nucleotide sequence ID" value="NZ_BAABXL010000001.1"/>
</dbReference>
<reference evidence="1 2" key="1">
    <citation type="submission" date="2024-04" db="EMBL/GenBank/DDBJ databases">
        <title>Defined microbial consortia suppress multidrug-resistant proinflammatory Enterobacteriaceae via ecological control.</title>
        <authorList>
            <person name="Furuichi M."/>
            <person name="Kawaguchi T."/>
            <person name="Pust M."/>
            <person name="Yasuma K."/>
            <person name="Plichta D."/>
            <person name="Hasegawa N."/>
            <person name="Ohya T."/>
            <person name="Bhattarai S."/>
            <person name="Sasajima S."/>
            <person name="Aoto Y."/>
            <person name="Tuganbaev T."/>
            <person name="Yaginuma M."/>
            <person name="Ueda M."/>
            <person name="Okahashi N."/>
            <person name="Amafuji K."/>
            <person name="Kiridooshi Y."/>
            <person name="Sugita K."/>
            <person name="Strazar M."/>
            <person name="Skelly A."/>
            <person name="Suda W."/>
            <person name="Hattori M."/>
            <person name="Nakamoto N."/>
            <person name="Caballero S."/>
            <person name="Norman J."/>
            <person name="Olle B."/>
            <person name="Tanoue T."/>
            <person name="Arita M."/>
            <person name="Bucci V."/>
            <person name="Atarashi K."/>
            <person name="Xavier R."/>
            <person name="Honda K."/>
        </authorList>
    </citation>
    <scope>NUCLEOTIDE SEQUENCE [LARGE SCALE GENOMIC DNA]</scope>
    <source>
        <strain evidence="2">f13</strain>
    </source>
</reference>
<dbReference type="Pfam" id="PF13483">
    <property type="entry name" value="Lactamase_B_3"/>
    <property type="match status" value="1"/>
</dbReference>
<name>A0ABQ0ATL6_9FIRM</name>